<comment type="subcellular location">
    <subcellularLocation>
        <location evidence="1">Nucleus</location>
    </subcellularLocation>
</comment>
<keyword evidence="6" id="KW-0862">Zinc</keyword>
<dbReference type="Proteomes" id="UP000189705">
    <property type="component" value="Unplaced"/>
</dbReference>
<dbReference type="SUPFAM" id="SSF57667">
    <property type="entry name" value="beta-beta-alpha zinc fingers"/>
    <property type="match status" value="3"/>
</dbReference>
<feature type="compositionally biased region" description="Polar residues" evidence="12">
    <location>
        <begin position="128"/>
        <end position="144"/>
    </location>
</feature>
<dbReference type="GO" id="GO:0005634">
    <property type="term" value="C:nucleus"/>
    <property type="evidence" value="ECO:0007669"/>
    <property type="project" value="UniProtKB-SubCell"/>
</dbReference>
<dbReference type="PROSITE" id="PS50157">
    <property type="entry name" value="ZINC_FINGER_C2H2_2"/>
    <property type="match status" value="5"/>
</dbReference>
<dbReference type="InterPro" id="IPR013087">
    <property type="entry name" value="Znf_C2H2_type"/>
</dbReference>
<evidence type="ECO:0000256" key="6">
    <source>
        <dbReference type="ARBA" id="ARBA00022833"/>
    </source>
</evidence>
<dbReference type="PANTHER" id="PTHR23226">
    <property type="entry name" value="ZINC FINGER AND SCAN DOMAIN-CONTAINING"/>
    <property type="match status" value="1"/>
</dbReference>
<dbReference type="InParanoid" id="A0A3Q0H1S4"/>
<feature type="domain" description="C2H2-type" evidence="13">
    <location>
        <begin position="212"/>
        <end position="239"/>
    </location>
</feature>
<feature type="domain" description="C2H2-type" evidence="13">
    <location>
        <begin position="184"/>
        <end position="211"/>
    </location>
</feature>
<feature type="domain" description="C2H2-type" evidence="13">
    <location>
        <begin position="268"/>
        <end position="295"/>
    </location>
</feature>
<dbReference type="PANTHER" id="PTHR23226:SF416">
    <property type="entry name" value="FI01424P"/>
    <property type="match status" value="1"/>
</dbReference>
<protein>
    <submittedName>
        <fullName evidence="15">Zinc finger protein 397-like isoform X2</fullName>
    </submittedName>
</protein>
<organism evidence="14 15">
    <name type="scientific">Alligator sinensis</name>
    <name type="common">Chinese alligator</name>
    <dbReference type="NCBI Taxonomy" id="38654"/>
    <lineage>
        <taxon>Eukaryota</taxon>
        <taxon>Metazoa</taxon>
        <taxon>Chordata</taxon>
        <taxon>Craniata</taxon>
        <taxon>Vertebrata</taxon>
        <taxon>Euteleostomi</taxon>
        <taxon>Archelosauria</taxon>
        <taxon>Archosauria</taxon>
        <taxon>Crocodylia</taxon>
        <taxon>Alligatoridae</taxon>
        <taxon>Alligatorinae</taxon>
        <taxon>Alligator</taxon>
    </lineage>
</organism>
<feature type="domain" description="C2H2-type" evidence="13">
    <location>
        <begin position="240"/>
        <end position="267"/>
    </location>
</feature>
<keyword evidence="4" id="KW-0677">Repeat</keyword>
<reference evidence="15" key="1">
    <citation type="submission" date="2025-08" db="UniProtKB">
        <authorList>
            <consortium name="RefSeq"/>
        </authorList>
    </citation>
    <scope>IDENTIFICATION</scope>
</reference>
<keyword evidence="8" id="KW-0238">DNA-binding</keyword>
<evidence type="ECO:0000256" key="5">
    <source>
        <dbReference type="ARBA" id="ARBA00022771"/>
    </source>
</evidence>
<dbReference type="FunFam" id="3.30.160.60:FF:000056">
    <property type="entry name" value="Zinc finger and SCAN domain-containing 20"/>
    <property type="match status" value="1"/>
</dbReference>
<dbReference type="FunFam" id="3.30.160.60:FF:000213">
    <property type="entry name" value="Zinc finger protein 624"/>
    <property type="match status" value="1"/>
</dbReference>
<feature type="compositionally biased region" description="Basic and acidic residues" evidence="12">
    <location>
        <begin position="113"/>
        <end position="123"/>
    </location>
</feature>
<dbReference type="GO" id="GO:0000978">
    <property type="term" value="F:RNA polymerase II cis-regulatory region sequence-specific DNA binding"/>
    <property type="evidence" value="ECO:0007669"/>
    <property type="project" value="TreeGrafter"/>
</dbReference>
<dbReference type="Gene3D" id="3.30.160.60">
    <property type="entry name" value="Classic Zinc Finger"/>
    <property type="match status" value="5"/>
</dbReference>
<keyword evidence="9" id="KW-0804">Transcription</keyword>
<keyword evidence="14" id="KW-1185">Reference proteome</keyword>
<dbReference type="FunFam" id="3.30.160.60:FF:000100">
    <property type="entry name" value="Zinc finger 45-like"/>
    <property type="match status" value="1"/>
</dbReference>
<dbReference type="Pfam" id="PF00096">
    <property type="entry name" value="zf-C2H2"/>
    <property type="match status" value="5"/>
</dbReference>
<comment type="similarity">
    <text evidence="2">Belongs to the krueppel C2H2-type zinc-finger protein family.</text>
</comment>
<evidence type="ECO:0000256" key="4">
    <source>
        <dbReference type="ARBA" id="ARBA00022737"/>
    </source>
</evidence>
<dbReference type="GeneID" id="102380031"/>
<accession>A0A3Q0H1S4</accession>
<evidence type="ECO:0000256" key="9">
    <source>
        <dbReference type="ARBA" id="ARBA00023163"/>
    </source>
</evidence>
<dbReference type="GO" id="GO:0000981">
    <property type="term" value="F:DNA-binding transcription factor activity, RNA polymerase II-specific"/>
    <property type="evidence" value="ECO:0007669"/>
    <property type="project" value="TreeGrafter"/>
</dbReference>
<evidence type="ECO:0000256" key="1">
    <source>
        <dbReference type="ARBA" id="ARBA00004123"/>
    </source>
</evidence>
<evidence type="ECO:0000256" key="2">
    <source>
        <dbReference type="ARBA" id="ARBA00006991"/>
    </source>
</evidence>
<dbReference type="SMART" id="SM00355">
    <property type="entry name" value="ZnF_C2H2"/>
    <property type="match status" value="5"/>
</dbReference>
<evidence type="ECO:0000313" key="15">
    <source>
        <dbReference type="RefSeq" id="XP_025065979.1"/>
    </source>
</evidence>
<feature type="region of interest" description="Disordered" evidence="12">
    <location>
        <begin position="84"/>
        <end position="151"/>
    </location>
</feature>
<dbReference type="PROSITE" id="PS00028">
    <property type="entry name" value="ZINC_FINGER_C2H2_1"/>
    <property type="match status" value="5"/>
</dbReference>
<keyword evidence="10" id="KW-0539">Nucleus</keyword>
<dbReference type="GO" id="GO:0008270">
    <property type="term" value="F:zinc ion binding"/>
    <property type="evidence" value="ECO:0007669"/>
    <property type="project" value="UniProtKB-KW"/>
</dbReference>
<dbReference type="RefSeq" id="XP_025065979.1">
    <property type="nucleotide sequence ID" value="XM_025210194.1"/>
</dbReference>
<keyword evidence="7" id="KW-0805">Transcription regulation</keyword>
<dbReference type="FunFam" id="3.30.160.60:FF:001270">
    <property type="entry name" value="zinc finger protein 583 isoform X1"/>
    <property type="match status" value="2"/>
</dbReference>
<evidence type="ECO:0000259" key="13">
    <source>
        <dbReference type="PROSITE" id="PS50157"/>
    </source>
</evidence>
<evidence type="ECO:0000256" key="8">
    <source>
        <dbReference type="ARBA" id="ARBA00023125"/>
    </source>
</evidence>
<evidence type="ECO:0000256" key="11">
    <source>
        <dbReference type="PROSITE-ProRule" id="PRU00042"/>
    </source>
</evidence>
<evidence type="ECO:0000256" key="7">
    <source>
        <dbReference type="ARBA" id="ARBA00023015"/>
    </source>
</evidence>
<name>A0A3Q0H1S4_ALLSI</name>
<feature type="domain" description="C2H2-type" evidence="13">
    <location>
        <begin position="156"/>
        <end position="183"/>
    </location>
</feature>
<evidence type="ECO:0000256" key="3">
    <source>
        <dbReference type="ARBA" id="ARBA00022723"/>
    </source>
</evidence>
<sequence>MELSSQLPFSTISQSPGGANICALSSLQLEWQVWMCTVSPEGGEAVEMDPGEDLMFPDLQDSRQSIIPGSPCISEEQLLSGDINTSENEEEKLSQEGPEQNGLSEPCVVLSPDRSKTRPERQPRNRGVKSTPQARGSKKLTTIANPERPQAEEKPYKCIDCGKGFKGHSALSTHLQIHTGAKPFECTKCEKSFNRKANLMVHERIHTGERPYQCKECEKSFGCSSNLIAHRKTHLKKKPYTCVTCTKSFATSAALIQHQRVHVEGKLFQCTKCTKSFRLSSNFIKHQKVHAKDSPREHTTELAFQEKKPSGGAEKVALDQSKLLLEELRRMRENVDMLLLNQQSQLQVLQEIQKQLSILLPGNDLINSNVYSLGLLLGQQAAAMASLSCPQLLNPSSLLPRSARPLSSQSSTSEVFTPVLPPLSQFSLTRPAA</sequence>
<dbReference type="InterPro" id="IPR036236">
    <property type="entry name" value="Znf_C2H2_sf"/>
</dbReference>
<keyword evidence="5 11" id="KW-0863">Zinc-finger</keyword>
<evidence type="ECO:0000256" key="12">
    <source>
        <dbReference type="SAM" id="MobiDB-lite"/>
    </source>
</evidence>
<proteinExistence type="inferred from homology"/>
<evidence type="ECO:0000256" key="10">
    <source>
        <dbReference type="ARBA" id="ARBA00023242"/>
    </source>
</evidence>
<keyword evidence="3" id="KW-0479">Metal-binding</keyword>
<evidence type="ECO:0000313" key="14">
    <source>
        <dbReference type="Proteomes" id="UP000189705"/>
    </source>
</evidence>
<dbReference type="AlphaFoldDB" id="A0A3Q0H1S4"/>
<gene>
    <name evidence="15" type="primary">LOC102380031</name>
</gene>